<protein>
    <recommendedName>
        <fullName evidence="2">Zona-pellucida-binding protein 1/2 N-terminal domain-containing protein</fullName>
    </recommendedName>
</protein>
<dbReference type="Proteomes" id="UP000018888">
    <property type="component" value="Unassembled WGS sequence"/>
</dbReference>
<feature type="transmembrane region" description="Helical" evidence="1">
    <location>
        <begin position="6"/>
        <end position="30"/>
    </location>
</feature>
<name>A0A2P4QHE4_RHIID</name>
<proteinExistence type="predicted"/>
<reference evidence="3 4" key="1">
    <citation type="journal article" date="2013" name="Proc. Natl. Acad. Sci. U.S.A.">
        <title>Genome of an arbuscular mycorrhizal fungus provides insight into the oldest plant symbiosis.</title>
        <authorList>
            <person name="Tisserant E."/>
            <person name="Malbreil M."/>
            <person name="Kuo A."/>
            <person name="Kohler A."/>
            <person name="Symeonidi A."/>
            <person name="Balestrini R."/>
            <person name="Charron P."/>
            <person name="Duensing N."/>
            <person name="Frei Dit Frey N."/>
            <person name="Gianinazzi-Pearson V."/>
            <person name="Gilbert L.B."/>
            <person name="Handa Y."/>
            <person name="Herr J.R."/>
            <person name="Hijri M."/>
            <person name="Koul R."/>
            <person name="Kawaguchi M."/>
            <person name="Krajinski F."/>
            <person name="Lammers P.J."/>
            <person name="Masclaux F.G."/>
            <person name="Murat C."/>
            <person name="Morin E."/>
            <person name="Ndikumana S."/>
            <person name="Pagni M."/>
            <person name="Petitpierre D."/>
            <person name="Requena N."/>
            <person name="Rosikiewicz P."/>
            <person name="Riley R."/>
            <person name="Saito K."/>
            <person name="San Clemente H."/>
            <person name="Shapiro H."/>
            <person name="van Tuinen D."/>
            <person name="Becard G."/>
            <person name="Bonfante P."/>
            <person name="Paszkowski U."/>
            <person name="Shachar-Hill Y.Y."/>
            <person name="Tuskan G.A."/>
            <person name="Young P.W."/>
            <person name="Sanders I.R."/>
            <person name="Henrissat B."/>
            <person name="Rensing S.A."/>
            <person name="Grigoriev I.V."/>
            <person name="Corradi N."/>
            <person name="Roux C."/>
            <person name="Martin F."/>
        </authorList>
    </citation>
    <scope>NUCLEOTIDE SEQUENCE [LARGE SCALE GENOMIC DNA]</scope>
    <source>
        <strain evidence="3 4">DAOM 197198</strain>
    </source>
</reference>
<keyword evidence="1" id="KW-1133">Transmembrane helix</keyword>
<evidence type="ECO:0000313" key="3">
    <source>
        <dbReference type="EMBL" id="POG77040.1"/>
    </source>
</evidence>
<dbReference type="InterPro" id="IPR048806">
    <property type="entry name" value="ZPBP1/2_N"/>
</dbReference>
<keyword evidence="4" id="KW-1185">Reference proteome</keyword>
<keyword evidence="1" id="KW-0812">Transmembrane</keyword>
<feature type="domain" description="Zona-pellucida-binding protein 1/2 N-terminal" evidence="2">
    <location>
        <begin position="4"/>
        <end position="51"/>
    </location>
</feature>
<dbReference type="EMBL" id="AUPC02000044">
    <property type="protein sequence ID" value="POG77040.1"/>
    <property type="molecule type" value="Genomic_DNA"/>
</dbReference>
<evidence type="ECO:0000256" key="1">
    <source>
        <dbReference type="SAM" id="Phobius"/>
    </source>
</evidence>
<evidence type="ECO:0000313" key="4">
    <source>
        <dbReference type="Proteomes" id="UP000018888"/>
    </source>
</evidence>
<dbReference type="AlphaFoldDB" id="A0A2P4QHE4"/>
<gene>
    <name evidence="3" type="ORF">GLOIN_2v831163</name>
</gene>
<sequence length="53" mass="6210">MFNNNGILMIYGDHMAMSGLFACTMSLKFCSTSNKNKFMKRFIYNFLFFAFSK</sequence>
<organism evidence="3 4">
    <name type="scientific">Rhizophagus irregularis (strain DAOM 181602 / DAOM 197198 / MUCL 43194)</name>
    <name type="common">Arbuscular mycorrhizal fungus</name>
    <name type="synonym">Glomus intraradices</name>
    <dbReference type="NCBI Taxonomy" id="747089"/>
    <lineage>
        <taxon>Eukaryota</taxon>
        <taxon>Fungi</taxon>
        <taxon>Fungi incertae sedis</taxon>
        <taxon>Mucoromycota</taxon>
        <taxon>Glomeromycotina</taxon>
        <taxon>Glomeromycetes</taxon>
        <taxon>Glomerales</taxon>
        <taxon>Glomeraceae</taxon>
        <taxon>Rhizophagus</taxon>
    </lineage>
</organism>
<evidence type="ECO:0000259" key="2">
    <source>
        <dbReference type="Pfam" id="PF07354"/>
    </source>
</evidence>
<dbReference type="Pfam" id="PF07354">
    <property type="entry name" value="Sp38"/>
    <property type="match status" value="1"/>
</dbReference>
<accession>A0A2P4QHE4</accession>
<reference evidence="3 4" key="2">
    <citation type="journal article" date="2018" name="New Phytol.">
        <title>High intraspecific genome diversity in the model arbuscular mycorrhizal symbiont Rhizophagus irregularis.</title>
        <authorList>
            <person name="Chen E.C.H."/>
            <person name="Morin E."/>
            <person name="Beaudet D."/>
            <person name="Noel J."/>
            <person name="Yildirir G."/>
            <person name="Ndikumana S."/>
            <person name="Charron P."/>
            <person name="St-Onge C."/>
            <person name="Giorgi J."/>
            <person name="Kruger M."/>
            <person name="Marton T."/>
            <person name="Ropars J."/>
            <person name="Grigoriev I.V."/>
            <person name="Hainaut M."/>
            <person name="Henrissat B."/>
            <person name="Roux C."/>
            <person name="Martin F."/>
            <person name="Corradi N."/>
        </authorList>
    </citation>
    <scope>NUCLEOTIDE SEQUENCE [LARGE SCALE GENOMIC DNA]</scope>
    <source>
        <strain evidence="3 4">DAOM 197198</strain>
    </source>
</reference>
<comment type="caution">
    <text evidence="3">The sequence shown here is derived from an EMBL/GenBank/DDBJ whole genome shotgun (WGS) entry which is preliminary data.</text>
</comment>
<keyword evidence="1" id="KW-0472">Membrane</keyword>